<sequence length="128" mass="13849">MDKRSSNTQRNVFFGSVSSTGTQKTNYSSHQEKRSSHTLPNVFRGSSSSLAIRNTDIFSTSRQGMSTGNPSFLANRNTDNSSASRQGMRSGSIGRNSRGSSSYPTTQDNSLSPRVHALRARLSDLLAG</sequence>
<feature type="compositionally biased region" description="Polar residues" evidence="1">
    <location>
        <begin position="103"/>
        <end position="112"/>
    </location>
</feature>
<gene>
    <name evidence="2" type="ORF">L3X38_034907</name>
</gene>
<evidence type="ECO:0000313" key="2">
    <source>
        <dbReference type="EMBL" id="KAI5325833.1"/>
    </source>
</evidence>
<organism evidence="2 3">
    <name type="scientific">Prunus dulcis</name>
    <name type="common">Almond</name>
    <name type="synonym">Amygdalus dulcis</name>
    <dbReference type="NCBI Taxonomy" id="3755"/>
    <lineage>
        <taxon>Eukaryota</taxon>
        <taxon>Viridiplantae</taxon>
        <taxon>Streptophyta</taxon>
        <taxon>Embryophyta</taxon>
        <taxon>Tracheophyta</taxon>
        <taxon>Spermatophyta</taxon>
        <taxon>Magnoliopsida</taxon>
        <taxon>eudicotyledons</taxon>
        <taxon>Gunneridae</taxon>
        <taxon>Pentapetalae</taxon>
        <taxon>rosids</taxon>
        <taxon>fabids</taxon>
        <taxon>Rosales</taxon>
        <taxon>Rosaceae</taxon>
        <taxon>Amygdaloideae</taxon>
        <taxon>Amygdaleae</taxon>
        <taxon>Prunus</taxon>
    </lineage>
</organism>
<protein>
    <submittedName>
        <fullName evidence="2">Uncharacterized protein</fullName>
    </submittedName>
</protein>
<feature type="compositionally biased region" description="Low complexity" evidence="1">
    <location>
        <begin position="89"/>
        <end position="102"/>
    </location>
</feature>
<feature type="compositionally biased region" description="Polar residues" evidence="1">
    <location>
        <begin position="1"/>
        <end position="29"/>
    </location>
</feature>
<feature type="region of interest" description="Disordered" evidence="1">
    <location>
        <begin position="59"/>
        <end position="115"/>
    </location>
</feature>
<feature type="region of interest" description="Disordered" evidence="1">
    <location>
        <begin position="1"/>
        <end position="47"/>
    </location>
</feature>
<dbReference type="AlphaFoldDB" id="A0AAD4VIY0"/>
<dbReference type="Proteomes" id="UP001054821">
    <property type="component" value="Chromosome 6"/>
</dbReference>
<proteinExistence type="predicted"/>
<keyword evidence="3" id="KW-1185">Reference proteome</keyword>
<reference evidence="2 3" key="1">
    <citation type="journal article" date="2022" name="G3 (Bethesda)">
        <title>Whole-genome sequence and methylome profiling of the almond [Prunus dulcis (Mill.) D.A. Webb] cultivar 'Nonpareil'.</title>
        <authorList>
            <person name="D'Amico-Willman K.M."/>
            <person name="Ouma W.Z."/>
            <person name="Meulia T."/>
            <person name="Sideli G.M."/>
            <person name="Gradziel T.M."/>
            <person name="Fresnedo-Ramirez J."/>
        </authorList>
    </citation>
    <scope>NUCLEOTIDE SEQUENCE [LARGE SCALE GENOMIC DNA]</scope>
    <source>
        <strain evidence="2">Clone GOH B32 T37-40</strain>
    </source>
</reference>
<feature type="compositionally biased region" description="Polar residues" evidence="1">
    <location>
        <begin position="59"/>
        <end position="87"/>
    </location>
</feature>
<evidence type="ECO:0000313" key="3">
    <source>
        <dbReference type="Proteomes" id="UP001054821"/>
    </source>
</evidence>
<dbReference type="EMBL" id="JAJFAZ020000006">
    <property type="protein sequence ID" value="KAI5325833.1"/>
    <property type="molecule type" value="Genomic_DNA"/>
</dbReference>
<comment type="caution">
    <text evidence="2">The sequence shown here is derived from an EMBL/GenBank/DDBJ whole genome shotgun (WGS) entry which is preliminary data.</text>
</comment>
<evidence type="ECO:0000256" key="1">
    <source>
        <dbReference type="SAM" id="MobiDB-lite"/>
    </source>
</evidence>
<accession>A0AAD4VIY0</accession>
<name>A0AAD4VIY0_PRUDU</name>